<dbReference type="Gene3D" id="1.10.10.60">
    <property type="entry name" value="Homeodomain-like"/>
    <property type="match status" value="1"/>
</dbReference>
<feature type="domain" description="HTH tetR-type" evidence="3">
    <location>
        <begin position="48"/>
        <end position="108"/>
    </location>
</feature>
<dbReference type="STRING" id="1246637.MTBBW1_1310099"/>
<evidence type="ECO:0000256" key="2">
    <source>
        <dbReference type="PROSITE-ProRule" id="PRU00335"/>
    </source>
</evidence>
<dbReference type="PRINTS" id="PR00455">
    <property type="entry name" value="HTHTETR"/>
</dbReference>
<evidence type="ECO:0000256" key="1">
    <source>
        <dbReference type="ARBA" id="ARBA00023125"/>
    </source>
</evidence>
<accession>A0A1W1H7E4</accession>
<feature type="DNA-binding region" description="H-T-H motif" evidence="2">
    <location>
        <begin position="71"/>
        <end position="90"/>
    </location>
</feature>
<dbReference type="OrthoDB" id="9808189at2"/>
<proteinExistence type="predicted"/>
<evidence type="ECO:0000313" key="5">
    <source>
        <dbReference type="Proteomes" id="UP000191931"/>
    </source>
</evidence>
<organism evidence="4 5">
    <name type="scientific">Desulfamplus magnetovallimortis</name>
    <dbReference type="NCBI Taxonomy" id="1246637"/>
    <lineage>
        <taxon>Bacteria</taxon>
        <taxon>Pseudomonadati</taxon>
        <taxon>Thermodesulfobacteriota</taxon>
        <taxon>Desulfobacteria</taxon>
        <taxon>Desulfobacterales</taxon>
        <taxon>Desulfobacteraceae</taxon>
        <taxon>Desulfamplus</taxon>
    </lineage>
</organism>
<dbReference type="PROSITE" id="PS50977">
    <property type="entry name" value="HTH_TETR_2"/>
    <property type="match status" value="1"/>
</dbReference>
<dbReference type="Pfam" id="PF00440">
    <property type="entry name" value="TetR_N"/>
    <property type="match status" value="1"/>
</dbReference>
<name>A0A1W1H7E4_9BACT</name>
<evidence type="ECO:0000313" key="4">
    <source>
        <dbReference type="EMBL" id="SLM28401.1"/>
    </source>
</evidence>
<dbReference type="EMBL" id="FWEV01000037">
    <property type="protein sequence ID" value="SLM28401.1"/>
    <property type="molecule type" value="Genomic_DNA"/>
</dbReference>
<dbReference type="SUPFAM" id="SSF48498">
    <property type="entry name" value="Tetracyclin repressor-like, C-terminal domain"/>
    <property type="match status" value="1"/>
</dbReference>
<dbReference type="AlphaFoldDB" id="A0A1W1H7E4"/>
<dbReference type="InterPro" id="IPR001647">
    <property type="entry name" value="HTH_TetR"/>
</dbReference>
<reference evidence="4 5" key="1">
    <citation type="submission" date="2017-03" db="EMBL/GenBank/DDBJ databases">
        <authorList>
            <person name="Afonso C.L."/>
            <person name="Miller P.J."/>
            <person name="Scott M.A."/>
            <person name="Spackman E."/>
            <person name="Goraichik I."/>
            <person name="Dimitrov K.M."/>
            <person name="Suarez D.L."/>
            <person name="Swayne D.E."/>
        </authorList>
    </citation>
    <scope>NUCLEOTIDE SEQUENCE [LARGE SCALE GENOMIC DNA]</scope>
    <source>
        <strain evidence="4">PRJEB14757</strain>
    </source>
</reference>
<dbReference type="PANTHER" id="PTHR43479">
    <property type="entry name" value="ACREF/ENVCD OPERON REPRESSOR-RELATED"/>
    <property type="match status" value="1"/>
</dbReference>
<dbReference type="InterPro" id="IPR009057">
    <property type="entry name" value="Homeodomain-like_sf"/>
</dbReference>
<gene>
    <name evidence="4" type="ORF">MTBBW1_1310099</name>
</gene>
<protein>
    <submittedName>
        <fullName evidence="4">HTH-type transcriptional regulator (TetR-family protein)</fullName>
    </submittedName>
</protein>
<sequence length="244" mass="28740">MDQQIKGITLMNYADFKKRVENYREEIYRDVYLENQEKIRIKKESTAIKNFEKIFDAVFDITYEKGFQAMTMRDLSSRANMSLGALYGYFASKEELLAIIQKQGSSMIRNIFAQFHDQTAPLLEQLRAVIKTHLFLSESARPWFYFTFMEAKNLTSTGRQAVIAMEEYTENMLVTILESGEEKGIFRKQNHLLTASIIKAMQQEWYLKRWKYRKREIDVDAYADCVLEFTESYCLNPDYAECGI</sequence>
<dbReference type="InterPro" id="IPR036271">
    <property type="entry name" value="Tet_transcr_reg_TetR-rel_C_sf"/>
</dbReference>
<dbReference type="GO" id="GO:0003677">
    <property type="term" value="F:DNA binding"/>
    <property type="evidence" value="ECO:0007669"/>
    <property type="project" value="UniProtKB-UniRule"/>
</dbReference>
<evidence type="ECO:0000259" key="3">
    <source>
        <dbReference type="PROSITE" id="PS50977"/>
    </source>
</evidence>
<keyword evidence="1 2" id="KW-0238">DNA-binding</keyword>
<dbReference type="Pfam" id="PF17932">
    <property type="entry name" value="TetR_C_24"/>
    <property type="match status" value="1"/>
</dbReference>
<dbReference type="PANTHER" id="PTHR43479:SF11">
    <property type="entry name" value="ACREF_ENVCD OPERON REPRESSOR-RELATED"/>
    <property type="match status" value="1"/>
</dbReference>
<dbReference type="InterPro" id="IPR041490">
    <property type="entry name" value="KstR2_TetR_C"/>
</dbReference>
<dbReference type="SUPFAM" id="SSF46689">
    <property type="entry name" value="Homeodomain-like"/>
    <property type="match status" value="1"/>
</dbReference>
<dbReference type="InterPro" id="IPR050624">
    <property type="entry name" value="HTH-type_Tx_Regulator"/>
</dbReference>
<dbReference type="Proteomes" id="UP000191931">
    <property type="component" value="Unassembled WGS sequence"/>
</dbReference>
<dbReference type="Gene3D" id="1.10.357.10">
    <property type="entry name" value="Tetracycline Repressor, domain 2"/>
    <property type="match status" value="1"/>
</dbReference>
<keyword evidence="5" id="KW-1185">Reference proteome</keyword>